<evidence type="ECO:0000313" key="3">
    <source>
        <dbReference type="Proteomes" id="UP000192247"/>
    </source>
</evidence>
<reference evidence="2 3" key="1">
    <citation type="journal article" date="2017" name="Gigascience">
        <title>Draft genome of the honey bee ectoparasitic mite, Tropilaelaps mercedesae, is shaped by the parasitic life history.</title>
        <authorList>
            <person name="Dong X."/>
            <person name="Armstrong S.D."/>
            <person name="Xia D."/>
            <person name="Makepeace B.L."/>
            <person name="Darby A.C."/>
            <person name="Kadowaki T."/>
        </authorList>
    </citation>
    <scope>NUCLEOTIDE SEQUENCE [LARGE SCALE GENOMIC DNA]</scope>
    <source>
        <strain evidence="2">Wuxi-XJTLU</strain>
    </source>
</reference>
<accession>A0A1V9Y312</accession>
<sequence length="97" mass="10377">MAVSISVGTMWLPAELIWSVAVLLASAVSIALCVCGRSGKNKSEGNKEEMEAVETRAVTYQESPQLANKVSNKSCMKLVITSGTGDLQPLIAELHRE</sequence>
<dbReference type="AlphaFoldDB" id="A0A1V9Y312"/>
<name>A0A1V9Y312_9ACAR</name>
<dbReference type="Proteomes" id="UP000192247">
    <property type="component" value="Unassembled WGS sequence"/>
</dbReference>
<dbReference type="EMBL" id="MNPL01000345">
    <property type="protein sequence ID" value="OQR80101.1"/>
    <property type="molecule type" value="Genomic_DNA"/>
</dbReference>
<feature type="transmembrane region" description="Helical" evidence="1">
    <location>
        <begin position="16"/>
        <end position="35"/>
    </location>
</feature>
<evidence type="ECO:0000256" key="1">
    <source>
        <dbReference type="SAM" id="Phobius"/>
    </source>
</evidence>
<protein>
    <submittedName>
        <fullName evidence="2">Uncharacterized protein</fullName>
    </submittedName>
</protein>
<keyword evidence="1" id="KW-0472">Membrane</keyword>
<comment type="caution">
    <text evidence="2">The sequence shown here is derived from an EMBL/GenBank/DDBJ whole genome shotgun (WGS) entry which is preliminary data.</text>
</comment>
<gene>
    <name evidence="2" type="ORF">BIW11_05292</name>
</gene>
<dbReference type="InParanoid" id="A0A1V9Y312"/>
<keyword evidence="1" id="KW-0812">Transmembrane</keyword>
<evidence type="ECO:0000313" key="2">
    <source>
        <dbReference type="EMBL" id="OQR80101.1"/>
    </source>
</evidence>
<keyword evidence="3" id="KW-1185">Reference proteome</keyword>
<proteinExistence type="predicted"/>
<keyword evidence="1" id="KW-1133">Transmembrane helix</keyword>
<organism evidence="2 3">
    <name type="scientific">Tropilaelaps mercedesae</name>
    <dbReference type="NCBI Taxonomy" id="418985"/>
    <lineage>
        <taxon>Eukaryota</taxon>
        <taxon>Metazoa</taxon>
        <taxon>Ecdysozoa</taxon>
        <taxon>Arthropoda</taxon>
        <taxon>Chelicerata</taxon>
        <taxon>Arachnida</taxon>
        <taxon>Acari</taxon>
        <taxon>Parasitiformes</taxon>
        <taxon>Mesostigmata</taxon>
        <taxon>Gamasina</taxon>
        <taxon>Dermanyssoidea</taxon>
        <taxon>Laelapidae</taxon>
        <taxon>Tropilaelaps</taxon>
    </lineage>
</organism>